<reference evidence="2" key="1">
    <citation type="journal article" date="2014" name="Nat. Commun.">
        <title>Genomic adaptations of the halophilic Dead Sea filamentous fungus Eurotium rubrum.</title>
        <authorList>
            <person name="Kis-Papo T."/>
            <person name="Weig A.R."/>
            <person name="Riley R."/>
            <person name="Persoh D."/>
            <person name="Salamov A."/>
            <person name="Sun H."/>
            <person name="Lipzen A."/>
            <person name="Wasser S.P."/>
            <person name="Rambold G."/>
            <person name="Grigoriev I.V."/>
            <person name="Nevo E."/>
        </authorList>
    </citation>
    <scope>NUCLEOTIDE SEQUENCE [LARGE SCALE GENOMIC DNA]</scope>
    <source>
        <strain evidence="2">CBS 135680</strain>
    </source>
</reference>
<dbReference type="HOGENOM" id="CLU_2426644_0_0_1"/>
<accession>A0A017SL10</accession>
<dbReference type="AlphaFoldDB" id="A0A017SL10"/>
<proteinExistence type="predicted"/>
<keyword evidence="2" id="KW-1185">Reference proteome</keyword>
<dbReference type="GeneID" id="63693372"/>
<gene>
    <name evidence="1" type="ORF">EURHEDRAFT_294711</name>
</gene>
<sequence>MLDRPDFLIASSVLFYLANRSKLKEQHKQASAPDSSDDEQLSDILEYRVWRRDWQFCLECMAMFNFPKLSNQQAARSSIKSQLSKNKSLLG</sequence>
<name>A0A017SL10_ASPRC</name>
<evidence type="ECO:0000313" key="2">
    <source>
        <dbReference type="Proteomes" id="UP000019804"/>
    </source>
</evidence>
<organism evidence="1 2">
    <name type="scientific">Aspergillus ruber (strain CBS 135680)</name>
    <dbReference type="NCBI Taxonomy" id="1388766"/>
    <lineage>
        <taxon>Eukaryota</taxon>
        <taxon>Fungi</taxon>
        <taxon>Dikarya</taxon>
        <taxon>Ascomycota</taxon>
        <taxon>Pezizomycotina</taxon>
        <taxon>Eurotiomycetes</taxon>
        <taxon>Eurotiomycetidae</taxon>
        <taxon>Eurotiales</taxon>
        <taxon>Aspergillaceae</taxon>
        <taxon>Aspergillus</taxon>
        <taxon>Aspergillus subgen. Aspergillus</taxon>
    </lineage>
</organism>
<protein>
    <submittedName>
        <fullName evidence="1">Uncharacterized protein</fullName>
    </submittedName>
</protein>
<dbReference type="RefSeq" id="XP_040641149.1">
    <property type="nucleotide sequence ID" value="XM_040778248.1"/>
</dbReference>
<evidence type="ECO:0000313" key="1">
    <source>
        <dbReference type="EMBL" id="EYE97461.1"/>
    </source>
</evidence>
<dbReference type="Proteomes" id="UP000019804">
    <property type="component" value="Unassembled WGS sequence"/>
</dbReference>
<dbReference type="EMBL" id="KK088415">
    <property type="protein sequence ID" value="EYE97461.1"/>
    <property type="molecule type" value="Genomic_DNA"/>
</dbReference>